<dbReference type="RefSeq" id="XP_035824134.1">
    <property type="nucleotide sequence ID" value="XM_035968241.1"/>
</dbReference>
<sequence>MLHAARYAGGILNAGMAKVVRHAGKIVAHNIKADIKDRIAPFTNQSLDGLLKTRLGQAMRVNPESRKVKLYKLSLGALQSVDELSRKQLTVQVSRQLHIDQAMAYAVEKKSEMVSDWIQHPPFFVRQFMKAHVFPVLYQTMKTGTHVFSTPIPVVMSGFNVSITVDDYVFCFILFMHMLKGVMSSLLFFI</sequence>
<reference evidence="2" key="1">
    <citation type="submission" date="2025-08" db="UniProtKB">
        <authorList>
            <consortium name="RefSeq"/>
        </authorList>
    </citation>
    <scope>IDENTIFICATION</scope>
</reference>
<accession>A0ABM1VNZ2</accession>
<proteinExistence type="predicted"/>
<evidence type="ECO:0000313" key="1">
    <source>
        <dbReference type="Proteomes" id="UP000694888"/>
    </source>
</evidence>
<dbReference type="Proteomes" id="UP000694888">
    <property type="component" value="Unplaced"/>
</dbReference>
<protein>
    <submittedName>
        <fullName evidence="2">Uncharacterized protein LOC118477240</fullName>
    </submittedName>
</protein>
<name>A0ABM1VNZ2_APLCA</name>
<gene>
    <name evidence="2" type="primary">LOC118477240</name>
</gene>
<evidence type="ECO:0000313" key="2">
    <source>
        <dbReference type="RefSeq" id="XP_035824134.1"/>
    </source>
</evidence>
<organism evidence="1 2">
    <name type="scientific">Aplysia californica</name>
    <name type="common">California sea hare</name>
    <dbReference type="NCBI Taxonomy" id="6500"/>
    <lineage>
        <taxon>Eukaryota</taxon>
        <taxon>Metazoa</taxon>
        <taxon>Spiralia</taxon>
        <taxon>Lophotrochozoa</taxon>
        <taxon>Mollusca</taxon>
        <taxon>Gastropoda</taxon>
        <taxon>Heterobranchia</taxon>
        <taxon>Euthyneura</taxon>
        <taxon>Tectipleura</taxon>
        <taxon>Aplysiida</taxon>
        <taxon>Aplysioidea</taxon>
        <taxon>Aplysiidae</taxon>
        <taxon>Aplysia</taxon>
    </lineage>
</organism>
<keyword evidence="1" id="KW-1185">Reference proteome</keyword>
<dbReference type="GeneID" id="118477240"/>